<sequence length="72" mass="8139">MVRQRCRDIMSLVQAISNARGLGAIYWEPTWTAVSGNGWDPTNPSSGNEWENQALFDFNDRALPALTQFTHQ</sequence>
<reference evidence="7 8" key="1">
    <citation type="submission" date="2019-10" db="EMBL/GenBank/DDBJ databases">
        <title>Whole genome shotgun sequence of Acrocarpospora macrocephala NBRC 16266.</title>
        <authorList>
            <person name="Ichikawa N."/>
            <person name="Kimura A."/>
            <person name="Kitahashi Y."/>
            <person name="Komaki H."/>
            <person name="Oguchi A."/>
        </authorList>
    </citation>
    <scope>NUCLEOTIDE SEQUENCE [LARGE SCALE GENOMIC DNA]</scope>
    <source>
        <strain evidence="7 8">NBRC 16266</strain>
    </source>
</reference>
<evidence type="ECO:0000256" key="2">
    <source>
        <dbReference type="ARBA" id="ARBA00010687"/>
    </source>
</evidence>
<dbReference type="Pfam" id="PF07745">
    <property type="entry name" value="Glyco_hydro_53"/>
    <property type="match status" value="1"/>
</dbReference>
<evidence type="ECO:0000313" key="8">
    <source>
        <dbReference type="Proteomes" id="UP000331127"/>
    </source>
</evidence>
<dbReference type="Gene3D" id="3.20.20.80">
    <property type="entry name" value="Glycosidases"/>
    <property type="match status" value="1"/>
</dbReference>
<evidence type="ECO:0000256" key="5">
    <source>
        <dbReference type="ARBA" id="ARBA00023295"/>
    </source>
</evidence>
<evidence type="ECO:0000313" key="7">
    <source>
        <dbReference type="EMBL" id="GES15983.1"/>
    </source>
</evidence>
<protein>
    <recommendedName>
        <fullName evidence="3 6">Arabinogalactan endo-beta-1,4-galactanase</fullName>
        <ecNumber evidence="3 6">3.2.1.89</ecNumber>
    </recommendedName>
</protein>
<gene>
    <name evidence="7" type="ORF">Amac_095810</name>
</gene>
<dbReference type="PANTHER" id="PTHR34983">
    <property type="entry name" value="ARABINOGALACTAN ENDO-BETA-1,4-GALACTANASE A"/>
    <property type="match status" value="1"/>
</dbReference>
<comment type="catalytic activity">
    <reaction evidence="1 6">
        <text>The enzyme specifically hydrolyzes (1-&gt;4)-beta-D-galactosidic linkages in type I arabinogalactans.</text>
        <dbReference type="EC" id="3.2.1.89"/>
    </reaction>
</comment>
<name>A0A5M3XAU3_9ACTN</name>
<dbReference type="AlphaFoldDB" id="A0A5M3XAU3"/>
<evidence type="ECO:0000256" key="6">
    <source>
        <dbReference type="RuleBase" id="RU361192"/>
    </source>
</evidence>
<dbReference type="InterPro" id="IPR011683">
    <property type="entry name" value="Glyco_hydro_53"/>
</dbReference>
<dbReference type="SUPFAM" id="SSF51445">
    <property type="entry name" value="(Trans)glycosidases"/>
    <property type="match status" value="1"/>
</dbReference>
<dbReference type="Proteomes" id="UP000331127">
    <property type="component" value="Unassembled WGS sequence"/>
</dbReference>
<evidence type="ECO:0000256" key="3">
    <source>
        <dbReference type="ARBA" id="ARBA00012556"/>
    </source>
</evidence>
<organism evidence="7 8">
    <name type="scientific">Acrocarpospora macrocephala</name>
    <dbReference type="NCBI Taxonomy" id="150177"/>
    <lineage>
        <taxon>Bacteria</taxon>
        <taxon>Bacillati</taxon>
        <taxon>Actinomycetota</taxon>
        <taxon>Actinomycetes</taxon>
        <taxon>Streptosporangiales</taxon>
        <taxon>Streptosporangiaceae</taxon>
        <taxon>Acrocarpospora</taxon>
    </lineage>
</organism>
<dbReference type="InterPro" id="IPR017853">
    <property type="entry name" value="GH"/>
</dbReference>
<keyword evidence="5 6" id="KW-0326">Glycosidase</keyword>
<keyword evidence="4 6" id="KW-0378">Hydrolase</keyword>
<dbReference type="EC" id="3.2.1.89" evidence="3 6"/>
<dbReference type="PANTHER" id="PTHR34983:SF1">
    <property type="entry name" value="ARABINOGALACTAN ENDO-BETA-1,4-GALACTANASE A"/>
    <property type="match status" value="1"/>
</dbReference>
<dbReference type="EMBL" id="BLAE01000088">
    <property type="protein sequence ID" value="GES15983.1"/>
    <property type="molecule type" value="Genomic_DNA"/>
</dbReference>
<dbReference type="GO" id="GO:0045490">
    <property type="term" value="P:pectin catabolic process"/>
    <property type="evidence" value="ECO:0007669"/>
    <property type="project" value="TreeGrafter"/>
</dbReference>
<dbReference type="GO" id="GO:0031218">
    <property type="term" value="F:arabinogalactan endo-1,4-beta-galactosidase activity"/>
    <property type="evidence" value="ECO:0007669"/>
    <property type="project" value="UniProtKB-EC"/>
</dbReference>
<evidence type="ECO:0000256" key="1">
    <source>
        <dbReference type="ARBA" id="ARBA00001695"/>
    </source>
</evidence>
<comment type="similarity">
    <text evidence="2 6">Belongs to the glycosyl hydrolase 53 family.</text>
</comment>
<comment type="caution">
    <text evidence="7">The sequence shown here is derived from an EMBL/GenBank/DDBJ whole genome shotgun (WGS) entry which is preliminary data.</text>
</comment>
<evidence type="ECO:0000256" key="4">
    <source>
        <dbReference type="ARBA" id="ARBA00022801"/>
    </source>
</evidence>
<keyword evidence="8" id="KW-1185">Reference proteome</keyword>
<dbReference type="RefSeq" id="WP_218041715.1">
    <property type="nucleotide sequence ID" value="NZ_BLAE01000088.1"/>
</dbReference>
<dbReference type="GO" id="GO:0015926">
    <property type="term" value="F:glucosidase activity"/>
    <property type="evidence" value="ECO:0007669"/>
    <property type="project" value="InterPro"/>
</dbReference>
<accession>A0A5M3XAU3</accession>
<proteinExistence type="inferred from homology"/>